<feature type="transmembrane region" description="Helical" evidence="1">
    <location>
        <begin position="78"/>
        <end position="101"/>
    </location>
</feature>
<keyword evidence="1" id="KW-0812">Transmembrane</keyword>
<feature type="transmembrane region" description="Helical" evidence="1">
    <location>
        <begin position="141"/>
        <end position="161"/>
    </location>
</feature>
<keyword evidence="1" id="KW-0472">Membrane</keyword>
<dbReference type="AlphaFoldDB" id="A0A0G1XCB7"/>
<reference evidence="2 3" key="1">
    <citation type="journal article" date="2015" name="Nature">
        <title>rRNA introns, odd ribosomes, and small enigmatic genomes across a large radiation of phyla.</title>
        <authorList>
            <person name="Brown C.T."/>
            <person name="Hug L.A."/>
            <person name="Thomas B.C."/>
            <person name="Sharon I."/>
            <person name="Castelle C.J."/>
            <person name="Singh A."/>
            <person name="Wilkins M.J."/>
            <person name="Williams K.H."/>
            <person name="Banfield J.F."/>
        </authorList>
    </citation>
    <scope>NUCLEOTIDE SEQUENCE [LARGE SCALE GENOMIC DNA]</scope>
</reference>
<dbReference type="EMBL" id="LCRD01000069">
    <property type="protein sequence ID" value="KKW28530.1"/>
    <property type="molecule type" value="Genomic_DNA"/>
</dbReference>
<evidence type="ECO:0000256" key="1">
    <source>
        <dbReference type="SAM" id="Phobius"/>
    </source>
</evidence>
<sequence length="266" mass="30225">MLRDAIEQSKAKSTELLTDPAVLDAAVSTALRHRTEDFRVRLRRTVVRAVAFLFITKMLLALVIEVPYDLLFHDNVPIYPLLVNIFFHPIFLALISLTVVIPEKKNTEDFIAATRALAVGADHPLLHLRVKHEVRNTWTDVFTVIYALLFVAVYVAIGTLLNSLGFHWLSISLFLFFISLVTFFGIRIRSSARDIVASDARSGIIGTAFDMLMLPIVRAGAWLSSRVAKINVFIYFFDFIIEAPLKVAIEFVESWLTFIREKKEEI</sequence>
<proteinExistence type="predicted"/>
<feature type="transmembrane region" description="Helical" evidence="1">
    <location>
        <begin position="167"/>
        <end position="186"/>
    </location>
</feature>
<evidence type="ECO:0000313" key="2">
    <source>
        <dbReference type="EMBL" id="KKW28530.1"/>
    </source>
</evidence>
<keyword evidence="1" id="KW-1133">Transmembrane helix</keyword>
<protein>
    <submittedName>
        <fullName evidence="2">Uncharacterized protein</fullName>
    </submittedName>
</protein>
<name>A0A0G1XCB7_9BACT</name>
<organism evidence="2 3">
    <name type="scientific">Candidatus Uhrbacteria bacterium GW2011_GWD2_52_7</name>
    <dbReference type="NCBI Taxonomy" id="1618989"/>
    <lineage>
        <taxon>Bacteria</taxon>
        <taxon>Candidatus Uhriibacteriota</taxon>
    </lineage>
</organism>
<dbReference type="Proteomes" id="UP000034846">
    <property type="component" value="Unassembled WGS sequence"/>
</dbReference>
<comment type="caution">
    <text evidence="2">The sequence shown here is derived from an EMBL/GenBank/DDBJ whole genome shotgun (WGS) entry which is preliminary data.</text>
</comment>
<gene>
    <name evidence="2" type="ORF">UY72_C0069G0004</name>
</gene>
<evidence type="ECO:0000313" key="3">
    <source>
        <dbReference type="Proteomes" id="UP000034846"/>
    </source>
</evidence>
<feature type="transmembrane region" description="Helical" evidence="1">
    <location>
        <begin position="46"/>
        <end position="66"/>
    </location>
</feature>
<accession>A0A0G1XCB7</accession>